<sequence>MSPAGTAPRVRYTALACTVAAAIAGVLTGVALSATGPVTGVADVSGAVSVGIPLTRALFDLAAVVTVGLAVLPVLVGADQHRTAEPVLARARIGTVAGALVWTTTALVLLVLQTAEFRPGAATIGLGDIRDYAGSLAAGKALLVVTGLTLGLAGLGLLRIRLGERVPPEFPIGLGLLALLPLPVTGHAAGTALGDLTMISMELHVLSAVAWTGGLGAMAMLLLGNRVLLAGALPRFSRLATVCLLVSAATGLFNGLAEIVLNPAVEPLPGLFTTAYGRLVLLKVLCLGAIAALGAHVRWRLLPRIERREHTALATWVSAELLVMGLAFGLAAVLARAPVN</sequence>
<evidence type="ECO:0000256" key="4">
    <source>
        <dbReference type="ARBA" id="ARBA00022989"/>
    </source>
</evidence>
<evidence type="ECO:0000256" key="2">
    <source>
        <dbReference type="ARBA" id="ARBA00022475"/>
    </source>
</evidence>
<name>A0A2T0LVH9_9PSEU</name>
<evidence type="ECO:0000256" key="1">
    <source>
        <dbReference type="ARBA" id="ARBA00004651"/>
    </source>
</evidence>
<dbReference type="EMBL" id="PVNH01000005">
    <property type="protein sequence ID" value="PRX47818.1"/>
    <property type="molecule type" value="Genomic_DNA"/>
</dbReference>
<feature type="transmembrane region" description="Helical" evidence="6">
    <location>
        <begin position="90"/>
        <end position="112"/>
    </location>
</feature>
<comment type="subcellular location">
    <subcellularLocation>
        <location evidence="1">Cell membrane</location>
        <topology evidence="1">Multi-pass membrane protein</topology>
    </subcellularLocation>
</comment>
<feature type="transmembrane region" description="Helical" evidence="6">
    <location>
        <begin position="311"/>
        <end position="335"/>
    </location>
</feature>
<accession>A0A2T0LVH9</accession>
<keyword evidence="3 6" id="KW-0812">Transmembrane</keyword>
<evidence type="ECO:0000313" key="9">
    <source>
        <dbReference type="Proteomes" id="UP000238362"/>
    </source>
</evidence>
<dbReference type="Pfam" id="PF05425">
    <property type="entry name" value="CopD"/>
    <property type="match status" value="1"/>
</dbReference>
<keyword evidence="5 6" id="KW-0472">Membrane</keyword>
<dbReference type="AlphaFoldDB" id="A0A2T0LVH9"/>
<feature type="transmembrane region" description="Helical" evidence="6">
    <location>
        <begin position="170"/>
        <end position="193"/>
    </location>
</feature>
<feature type="transmembrane region" description="Helical" evidence="6">
    <location>
        <begin position="132"/>
        <end position="158"/>
    </location>
</feature>
<dbReference type="RefSeq" id="WP_106179295.1">
    <property type="nucleotide sequence ID" value="NZ_PVNH01000005.1"/>
</dbReference>
<dbReference type="PANTHER" id="PTHR34820">
    <property type="entry name" value="INNER MEMBRANE PROTEIN YEBZ"/>
    <property type="match status" value="1"/>
</dbReference>
<feature type="transmembrane region" description="Helical" evidence="6">
    <location>
        <begin position="276"/>
        <end position="299"/>
    </location>
</feature>
<gene>
    <name evidence="8" type="ORF">B0I33_105401</name>
</gene>
<dbReference type="Proteomes" id="UP000238362">
    <property type="component" value="Unassembled WGS sequence"/>
</dbReference>
<dbReference type="InterPro" id="IPR032694">
    <property type="entry name" value="CopC/D"/>
</dbReference>
<dbReference type="PANTHER" id="PTHR34820:SF4">
    <property type="entry name" value="INNER MEMBRANE PROTEIN YEBZ"/>
    <property type="match status" value="1"/>
</dbReference>
<comment type="caution">
    <text evidence="8">The sequence shown here is derived from an EMBL/GenBank/DDBJ whole genome shotgun (WGS) entry which is preliminary data.</text>
</comment>
<proteinExistence type="predicted"/>
<feature type="transmembrane region" description="Helical" evidence="6">
    <location>
        <begin position="205"/>
        <end position="224"/>
    </location>
</feature>
<dbReference type="GO" id="GO:0006825">
    <property type="term" value="P:copper ion transport"/>
    <property type="evidence" value="ECO:0007669"/>
    <property type="project" value="InterPro"/>
</dbReference>
<evidence type="ECO:0000313" key="8">
    <source>
        <dbReference type="EMBL" id="PRX47818.1"/>
    </source>
</evidence>
<evidence type="ECO:0000256" key="6">
    <source>
        <dbReference type="SAM" id="Phobius"/>
    </source>
</evidence>
<keyword evidence="2" id="KW-1003">Cell membrane</keyword>
<feature type="transmembrane region" description="Helical" evidence="6">
    <location>
        <begin position="236"/>
        <end position="256"/>
    </location>
</feature>
<dbReference type="InterPro" id="IPR008457">
    <property type="entry name" value="Cu-R_CopD_dom"/>
</dbReference>
<feature type="domain" description="Copper resistance protein D" evidence="7">
    <location>
        <begin position="231"/>
        <end position="334"/>
    </location>
</feature>
<organism evidence="8 9">
    <name type="scientific">Prauserella shujinwangii</name>
    <dbReference type="NCBI Taxonomy" id="1453103"/>
    <lineage>
        <taxon>Bacteria</taxon>
        <taxon>Bacillati</taxon>
        <taxon>Actinomycetota</taxon>
        <taxon>Actinomycetes</taxon>
        <taxon>Pseudonocardiales</taxon>
        <taxon>Pseudonocardiaceae</taxon>
        <taxon>Prauserella</taxon>
    </lineage>
</organism>
<evidence type="ECO:0000256" key="3">
    <source>
        <dbReference type="ARBA" id="ARBA00022692"/>
    </source>
</evidence>
<evidence type="ECO:0000259" key="7">
    <source>
        <dbReference type="Pfam" id="PF05425"/>
    </source>
</evidence>
<keyword evidence="9" id="KW-1185">Reference proteome</keyword>
<keyword evidence="4 6" id="KW-1133">Transmembrane helix</keyword>
<dbReference type="OrthoDB" id="3518068at2"/>
<feature type="transmembrane region" description="Helical" evidence="6">
    <location>
        <begin position="57"/>
        <end position="78"/>
    </location>
</feature>
<protein>
    <submittedName>
        <fullName evidence="8">Putative copper resistance protein D</fullName>
    </submittedName>
</protein>
<reference evidence="8 9" key="1">
    <citation type="submission" date="2018-03" db="EMBL/GenBank/DDBJ databases">
        <title>Genomic Encyclopedia of Type Strains, Phase III (KMG-III): the genomes of soil and plant-associated and newly described type strains.</title>
        <authorList>
            <person name="Whitman W."/>
        </authorList>
    </citation>
    <scope>NUCLEOTIDE SEQUENCE [LARGE SCALE GENOMIC DNA]</scope>
    <source>
        <strain evidence="8 9">CGMCC 4.7125</strain>
    </source>
</reference>
<dbReference type="GO" id="GO:0005886">
    <property type="term" value="C:plasma membrane"/>
    <property type="evidence" value="ECO:0007669"/>
    <property type="project" value="UniProtKB-SubCell"/>
</dbReference>
<evidence type="ECO:0000256" key="5">
    <source>
        <dbReference type="ARBA" id="ARBA00023136"/>
    </source>
</evidence>